<evidence type="ECO:0000259" key="2">
    <source>
        <dbReference type="Pfam" id="PF00144"/>
    </source>
</evidence>
<dbReference type="PROSITE" id="PS51257">
    <property type="entry name" value="PROKAR_LIPOPROTEIN"/>
    <property type="match status" value="1"/>
</dbReference>
<dbReference type="SUPFAM" id="SSF56601">
    <property type="entry name" value="beta-lactamase/transpeptidase-like"/>
    <property type="match status" value="1"/>
</dbReference>
<dbReference type="OrthoDB" id="1357763at2"/>
<keyword evidence="3" id="KW-0378">Hydrolase</keyword>
<dbReference type="InterPro" id="IPR050789">
    <property type="entry name" value="Diverse_Enzym_Activities"/>
</dbReference>
<dbReference type="EMBL" id="LNAL01000006">
    <property type="protein sequence ID" value="KUG08378.1"/>
    <property type="molecule type" value="Genomic_DNA"/>
</dbReference>
<name>A0A9X0HM04_SOLP1</name>
<dbReference type="AlphaFoldDB" id="A0A9X0HM04"/>
<accession>A0A9X0HM04</accession>
<keyword evidence="1" id="KW-0732">Signal</keyword>
<proteinExistence type="predicted"/>
<dbReference type="Pfam" id="PF00144">
    <property type="entry name" value="Beta-lactamase"/>
    <property type="match status" value="1"/>
</dbReference>
<evidence type="ECO:0000313" key="4">
    <source>
        <dbReference type="Proteomes" id="UP000054223"/>
    </source>
</evidence>
<dbReference type="Proteomes" id="UP000054223">
    <property type="component" value="Unassembled WGS sequence"/>
</dbReference>
<dbReference type="InterPro" id="IPR001466">
    <property type="entry name" value="Beta-lactam-related"/>
</dbReference>
<feature type="domain" description="Beta-lactamase-related" evidence="2">
    <location>
        <begin position="37"/>
        <end position="367"/>
    </location>
</feature>
<dbReference type="Gene3D" id="3.40.710.10">
    <property type="entry name" value="DD-peptidase/beta-lactamase superfamily"/>
    <property type="match status" value="1"/>
</dbReference>
<evidence type="ECO:0000313" key="3">
    <source>
        <dbReference type="EMBL" id="KUG08378.1"/>
    </source>
</evidence>
<feature type="chain" id="PRO_5040956121" evidence="1">
    <location>
        <begin position="22"/>
        <end position="399"/>
    </location>
</feature>
<dbReference type="InterPro" id="IPR012338">
    <property type="entry name" value="Beta-lactam/transpept-like"/>
</dbReference>
<keyword evidence="4" id="KW-1185">Reference proteome</keyword>
<feature type="signal peptide" evidence="1">
    <location>
        <begin position="1"/>
        <end position="21"/>
    </location>
</feature>
<dbReference type="RefSeq" id="WP_059069776.1">
    <property type="nucleotide sequence ID" value="NZ_LNAL01000006.1"/>
</dbReference>
<comment type="caution">
    <text evidence="3">The sequence shown here is derived from an EMBL/GenBank/DDBJ whole genome shotgun (WGS) entry which is preliminary data.</text>
</comment>
<sequence>MNVLSRLLLITLLLSACNSSGHITRLNGSRIRTTELTQRIQQVVDSARVAGLAVAVFNDGRAVYQQAFGVRNAETGEPLRFDTEFYGASLSKAVFAVLVLKLVEEGQLSLDEPLQKYLPRPIYEYKPRTRWHDDYSALRHDTLYQRITARMCLSHTTGMANWRWDEPDEQLRVHRQPGARYSYSGEGLVYLQVVLEHKLGRSLEELMQEKVFGPLGMSTSSYQWQPRFEAHYCHGHDAAGKVLPKDKDNEPRSASTLETTPADYTRFLEAVLQRRLLRPESWAELLRPQITIHSVQQMGPLARRDTTAYDHLQLAYGLGWGLLHSPHGVGAFKEGHGDGFQHYSILFPERGIGVLLMSNSDNAESAFRSLLRLTIADEFTPTAWQGYTPYYLARPGAAR</sequence>
<gene>
    <name evidence="3" type="ORF">ASU33_09415</name>
</gene>
<protein>
    <submittedName>
        <fullName evidence="3">Serine hydrolase</fullName>
    </submittedName>
</protein>
<dbReference type="PANTHER" id="PTHR43283:SF18">
    <property type="match status" value="1"/>
</dbReference>
<dbReference type="PANTHER" id="PTHR43283">
    <property type="entry name" value="BETA-LACTAMASE-RELATED"/>
    <property type="match status" value="1"/>
</dbReference>
<organism evidence="3 4">
    <name type="scientific">Solirubrum puertoriconensis</name>
    <dbReference type="NCBI Taxonomy" id="1751427"/>
    <lineage>
        <taxon>Bacteria</taxon>
        <taxon>Pseudomonadati</taxon>
        <taxon>Bacteroidota</taxon>
        <taxon>Cytophagia</taxon>
        <taxon>Cytophagales</taxon>
    </lineage>
</organism>
<dbReference type="GO" id="GO:0016787">
    <property type="term" value="F:hydrolase activity"/>
    <property type="evidence" value="ECO:0007669"/>
    <property type="project" value="UniProtKB-KW"/>
</dbReference>
<reference evidence="3 4" key="1">
    <citation type="submission" date="2015-11" db="EMBL/GenBank/DDBJ databases">
        <title>Solirubrum puertoriconensis gen. nov. an environmental bacteria isolated in Puerto Rico.</title>
        <authorList>
            <person name="Cuebas-Irizarry M.F."/>
            <person name="Montalvo-Rodriguez R."/>
        </authorList>
    </citation>
    <scope>NUCLEOTIDE SEQUENCE [LARGE SCALE GENOMIC DNA]</scope>
    <source>
        <strain evidence="3 4">MC1A</strain>
    </source>
</reference>
<evidence type="ECO:0000256" key="1">
    <source>
        <dbReference type="SAM" id="SignalP"/>
    </source>
</evidence>